<accession>A0A1S7UC56</accession>
<feature type="domain" description="TNase-like" evidence="1">
    <location>
        <begin position="62"/>
        <end position="172"/>
    </location>
</feature>
<dbReference type="InterPro" id="IPR035437">
    <property type="entry name" value="SNase_OB-fold_sf"/>
</dbReference>
<dbReference type="Pfam" id="PF00565">
    <property type="entry name" value="SNase"/>
    <property type="match status" value="1"/>
</dbReference>
<dbReference type="Proteomes" id="UP000192140">
    <property type="component" value="Unassembled WGS sequence"/>
</dbReference>
<proteinExistence type="predicted"/>
<gene>
    <name evidence="2" type="ORF">AGR7A_pTi0086</name>
</gene>
<dbReference type="SUPFAM" id="SSF50199">
    <property type="entry name" value="Staphylococcal nuclease"/>
    <property type="match status" value="1"/>
</dbReference>
<protein>
    <submittedName>
        <fullName evidence="2">Yci (Modular protein)</fullName>
    </submittedName>
</protein>
<keyword evidence="3" id="KW-1185">Reference proteome</keyword>
<evidence type="ECO:0000313" key="3">
    <source>
        <dbReference type="Proteomes" id="UP000192140"/>
    </source>
</evidence>
<comment type="caution">
    <text evidence="2">The sequence shown here is derived from an EMBL/GenBank/DDBJ whole genome shotgun (WGS) entry which is preliminary data.</text>
</comment>
<evidence type="ECO:0000259" key="1">
    <source>
        <dbReference type="PROSITE" id="PS50830"/>
    </source>
</evidence>
<organism evidence="2 3">
    <name type="scientific">Agrobacterium deltaense NCPPB 1641</name>
    <dbReference type="NCBI Taxonomy" id="1183425"/>
    <lineage>
        <taxon>Bacteria</taxon>
        <taxon>Pseudomonadati</taxon>
        <taxon>Pseudomonadota</taxon>
        <taxon>Alphaproteobacteria</taxon>
        <taxon>Hyphomicrobiales</taxon>
        <taxon>Rhizobiaceae</taxon>
        <taxon>Rhizobium/Agrobacterium group</taxon>
        <taxon>Agrobacterium</taxon>
    </lineage>
</organism>
<dbReference type="AlphaFoldDB" id="A0A1S7UC56"/>
<dbReference type="Gene3D" id="2.40.50.90">
    <property type="match status" value="1"/>
</dbReference>
<sequence length="172" mass="19530">MTIRTAILGLVSALVATVVIGVFGDNRSRPWELLAPRSASTEAMTFAPPERIEMFEARFALCDGPIRVNCIIDGDTFWFRGDKIRIADIDAPEIFSPHCRDEKHAGEMARDRLLFLMNAGGFTLVSGWREKDRYGRKLRTVTRNNRSLGEALVEEGLARLWNEQERDWCSID</sequence>
<evidence type="ECO:0000313" key="2">
    <source>
        <dbReference type="EMBL" id="CVI64372.1"/>
    </source>
</evidence>
<dbReference type="EMBL" id="FCNP01000051">
    <property type="protein sequence ID" value="CVI64372.1"/>
    <property type="molecule type" value="Genomic_DNA"/>
</dbReference>
<dbReference type="RefSeq" id="WP_245311029.1">
    <property type="nucleotide sequence ID" value="NZ_LT009778.1"/>
</dbReference>
<dbReference type="PROSITE" id="PS50830">
    <property type="entry name" value="TNASE_3"/>
    <property type="match status" value="1"/>
</dbReference>
<reference evidence="2" key="1">
    <citation type="submission" date="2016-01" db="EMBL/GenBank/DDBJ databases">
        <authorList>
            <person name="Regsiter A."/>
            <person name="william w."/>
        </authorList>
    </citation>
    <scope>NUCLEOTIDE SEQUENCE</scope>
    <source>
        <strain evidence="2">NCPPB 1641</strain>
    </source>
</reference>
<dbReference type="InterPro" id="IPR016071">
    <property type="entry name" value="Staphylococal_nuclease_OB-fold"/>
</dbReference>
<name>A0A1S7UC56_9HYPH</name>